<feature type="domain" description="Serpin" evidence="14">
    <location>
        <begin position="1125"/>
        <end position="1473"/>
    </location>
</feature>
<dbReference type="EMBL" id="KB515585">
    <property type="protein sequence ID" value="EMP39841.1"/>
    <property type="molecule type" value="Genomic_DNA"/>
</dbReference>
<proteinExistence type="inferred from homology"/>
<evidence type="ECO:0000256" key="7">
    <source>
        <dbReference type="ARBA" id="ARBA00022729"/>
    </source>
</evidence>
<dbReference type="PROSITE" id="PS50294">
    <property type="entry name" value="WD_REPEATS_REGION"/>
    <property type="match status" value="1"/>
</dbReference>
<dbReference type="Pfam" id="PF20929">
    <property type="entry name" value="PDCD10_N"/>
    <property type="match status" value="1"/>
</dbReference>
<dbReference type="InterPro" id="IPR023796">
    <property type="entry name" value="Serpin_dom"/>
</dbReference>
<dbReference type="GO" id="GO:0005737">
    <property type="term" value="C:cytoplasm"/>
    <property type="evidence" value="ECO:0007669"/>
    <property type="project" value="UniProtKB-SubCell"/>
</dbReference>
<dbReference type="GO" id="GO:0005576">
    <property type="term" value="C:extracellular region"/>
    <property type="evidence" value="ECO:0007669"/>
    <property type="project" value="UniProtKB-SubCell"/>
</dbReference>
<evidence type="ECO:0000256" key="9">
    <source>
        <dbReference type="ARBA" id="ARBA00022900"/>
    </source>
</evidence>
<keyword evidence="4" id="KW-0963">Cytoplasm</keyword>
<dbReference type="MEROPS" id="I04.026"/>
<keyword evidence="7" id="KW-0732">Signal</keyword>
<evidence type="ECO:0000256" key="10">
    <source>
        <dbReference type="ARBA" id="ARBA00023180"/>
    </source>
</evidence>
<dbReference type="SMART" id="SM00320">
    <property type="entry name" value="WD40"/>
    <property type="match status" value="7"/>
</dbReference>
<dbReference type="Gene3D" id="2.130.10.10">
    <property type="entry name" value="YVTN repeat-like/Quinoprotein amine dehydrogenase"/>
    <property type="match status" value="3"/>
</dbReference>
<sequence>MEEMKNEAETTSMVSMPLYAVMYPVFNELERVNLSAAQTLRAAFIKAEKENPGLTQDIIMKILEKKSVEVNFTESLLRMAADDVEEYMIERPEPEFQDLNEKARALKQILSKIPDEINDRVRFLQTIKDIASAIKELLDTVNNVFKKYQYQNRRALEHQKKEFVKYSKSFSDTLKTYFKDGKTEDTAAMKNVVEQLENRLSIYDFMKMQEIFMLSVESHSSWHRTAVMSKRRKRPSGAAFRKRKKAKEAFLSKQEGALLRYIDTNVHGEPSGPSEDIAIAFTNKEICFYDLNSKQGLSCQYRLHGLQGTVICMDYWYNPHDGNEAILTLGDVSGQASMVQAISFTTALISLFERPASSPEGEEATVTINWQELVSGYHKCCYMLKHKLHYKDWVKQVAYSSSFDAFISSTTSNVNTLVLAWREKLKPHLKTTSFDIARGINAFDFHSRLNLIATAGINHRVCLWNPYVTSKPAGVLQGHSASVIAVQFITERKQLFSFSEDKVLRLWDIQHQLCIQRIVGSFPKCLDFQSTLYFNEAHGRLFISFNNQLMLLEMKQETGRKVTSHGKAVTCVLYNSVFKQVISSDTGSTVTFWLIDTGQKIKQFTGCHGNAEISTMTLDATETRLLTGSTDGTVKHLAQWGLDFRIITVFRLSNLTQFFVLPAEWKGGVQHQDDILCAAFLPPHTLVTGSCGGEIVVWNNSTENAYLKMYLDPQKSLKSKSDTLLLQQQLSSARRMSSRRHTMSVADFYDTDPECNNAITKLLFLEARKNISVTGGANLVSCGGAGYVRFWNTLKSQLMAEFEAHSGAGSIIMTIDKMSQYLITGDLAGWVKIWNIQDYCLGSSENKVTQPPRLIRSFQPHNDCVTYLEICVRSSCLLILSSSSDCSIVLSDVYGTTIGIFGQEEHWRIENAPSHPKGEQNQDKNVGQREEKDDVLKKKEAPVLGGEPSPKPPEQAILGMEDKEESVNMISPWENTILGKKYKESKIQKGKKHKFFNGKTMQNSTGTFRSLNIGALEDVVEMNKPDFVLNPDKYFREMTEEKCPENLKLPTLSETLKAVFDEKSLFPKEILDREQKARQLCKPVFKCSVAVKCGERGETVFPAGMSLTCSPISNPMADSTTQLAVELYQVLHCSPKEENIIHSPLGVALLLGTVQLGAKGKALNEIRQALKLQGNKDGEEFSLLQTLFSVTSEKKEFTFNLANALYLQEGFIVKEQYLHSNKKFFQTAIKLVNFQDTQACTEAIRTWVENKTDGKIKNIVSSEEFGPLTRLILVNAIYFKGDWTQKFRPEATQEMDFTKRDGSVTKIPMMHLQLRTKFGYFSDNNVSYQVLELPYKGKEFSLVLTLPSEDVTIEEVENLITAQLIKDWFAETQEEDVEISLPRFKIEQTVNLQETLRSLNVTEIFSGGCDLSGITESSDIHISKAIQKVCIEVNEDGSEAAASSSTQMAAIMSISHNQFVANRPFLFILKHNPTEEFALGIMNINDFVILPGSKTGTSVKLKVKRSSGYRWQSGQAGPLGIQPQVWSQNKENVVKAKTHVSVGKLEATHQFMKYFNPDESKENHEQKKVNSKNQFMSDISSSLLMSTGNAEEVSTVPTGAVFENQNGGLLLYGTFDEEESAESFQEALTQWRNGSHEYTKEQNSDEAQPDSMGVCEVQTHLTILRKPVKIEFKEESLNYMEKLWLKKHRRMPVNQISGIQADEFRPKHELMNEPDDALSGGGGDDDDDDDDLIVEDMKKYWTALFRAEESYAVPENLGSALKIEVLSDSCEEDLDESCNSVAMEVGSTKLRNEQSLSFICLVSSARTSTVNHERSYTDCIHSSTEETVLSSPHESAVTEKESIKTKTYRRPLSACMSPEKTFDLLKLGSNEPSLMTRSLKNNTDSVEFNSFHTSKSLILPVTTEASVVKCFLLQEVALREKPTLTQYQGLEGFFILHTNSKQVRVDSVPSPFSDCSSTNSTSVSGKGYWFRDTSLSEYADDSVVQDVLQSELSRSSGSLERQHVCAGVSSWTLMHRSPTDNSFQRSLSANIPSSKSMKSDGICCTHTQTRPRNLTTQPLSRAATEISKIECIDVTEQNDPLLEYTADQQALAGLENELKSHTGNYLQ</sequence>
<feature type="region of interest" description="Disordered" evidence="13">
    <location>
        <begin position="912"/>
        <end position="956"/>
    </location>
</feature>
<evidence type="ECO:0000313" key="16">
    <source>
        <dbReference type="Proteomes" id="UP000031443"/>
    </source>
</evidence>
<dbReference type="InterPro" id="IPR015943">
    <property type="entry name" value="WD40/YVTN_repeat-like_dom_sf"/>
</dbReference>
<dbReference type="InterPro" id="IPR048288">
    <property type="entry name" value="PDCD10_N"/>
</dbReference>
<dbReference type="InterPro" id="IPR036186">
    <property type="entry name" value="Serpin_sf"/>
</dbReference>
<dbReference type="InterPro" id="IPR042178">
    <property type="entry name" value="Serpin_sf_1"/>
</dbReference>
<keyword evidence="10" id="KW-0325">Glycoprotein</keyword>
<evidence type="ECO:0000259" key="14">
    <source>
        <dbReference type="SMART" id="SM00093"/>
    </source>
</evidence>
<keyword evidence="6" id="KW-0646">Protease inhibitor</keyword>
<keyword evidence="16" id="KW-1185">Reference proteome</keyword>
<keyword evidence="9" id="KW-0722">Serine protease inhibitor</keyword>
<dbReference type="SMART" id="SM00093">
    <property type="entry name" value="SERPIN"/>
    <property type="match status" value="1"/>
</dbReference>
<accession>M7BPL5</accession>
<dbReference type="PROSITE" id="PS50082">
    <property type="entry name" value="WD_REPEATS_2"/>
    <property type="match status" value="2"/>
</dbReference>
<dbReference type="Pfam" id="PF06840">
    <property type="entry name" value="PDC10_C"/>
    <property type="match status" value="1"/>
</dbReference>
<dbReference type="GO" id="GO:0004867">
    <property type="term" value="F:serine-type endopeptidase inhibitor activity"/>
    <property type="evidence" value="ECO:0007669"/>
    <property type="project" value="UniProtKB-KW"/>
</dbReference>
<keyword evidence="5" id="KW-0964">Secreted</keyword>
<protein>
    <submittedName>
        <fullName evidence="15">WD repeat-containing protein 49</fullName>
    </submittedName>
</protein>
<dbReference type="Pfam" id="PF00079">
    <property type="entry name" value="Serpin"/>
    <property type="match status" value="1"/>
</dbReference>
<dbReference type="InterPro" id="IPR001680">
    <property type="entry name" value="WD40_rpt"/>
</dbReference>
<dbReference type="Gene3D" id="3.30.497.10">
    <property type="entry name" value="Antithrombin, subunit I, domain 2"/>
    <property type="match status" value="1"/>
</dbReference>
<evidence type="ECO:0000256" key="12">
    <source>
        <dbReference type="RuleBase" id="RU000411"/>
    </source>
</evidence>
<evidence type="ECO:0000256" key="2">
    <source>
        <dbReference type="ARBA" id="ARBA00004613"/>
    </source>
</evidence>
<reference evidence="16" key="1">
    <citation type="journal article" date="2013" name="Nat. Genet.">
        <title>The draft genomes of soft-shell turtle and green sea turtle yield insights into the development and evolution of the turtle-specific body plan.</title>
        <authorList>
            <person name="Wang Z."/>
            <person name="Pascual-Anaya J."/>
            <person name="Zadissa A."/>
            <person name="Li W."/>
            <person name="Niimura Y."/>
            <person name="Huang Z."/>
            <person name="Li C."/>
            <person name="White S."/>
            <person name="Xiong Z."/>
            <person name="Fang D."/>
            <person name="Wang B."/>
            <person name="Ming Y."/>
            <person name="Chen Y."/>
            <person name="Zheng Y."/>
            <person name="Kuraku S."/>
            <person name="Pignatelli M."/>
            <person name="Herrero J."/>
            <person name="Beal K."/>
            <person name="Nozawa M."/>
            <person name="Li Q."/>
            <person name="Wang J."/>
            <person name="Zhang H."/>
            <person name="Yu L."/>
            <person name="Shigenobu S."/>
            <person name="Wang J."/>
            <person name="Liu J."/>
            <person name="Flicek P."/>
            <person name="Searle S."/>
            <person name="Wang J."/>
            <person name="Kuratani S."/>
            <person name="Yin Y."/>
            <person name="Aken B."/>
            <person name="Zhang G."/>
            <person name="Irie N."/>
        </authorList>
    </citation>
    <scope>NUCLEOTIDE SEQUENCE [LARGE SCALE GENOMIC DNA]</scope>
</reference>
<dbReference type="Gene3D" id="1.10.12.70">
    <property type="match status" value="1"/>
</dbReference>
<evidence type="ECO:0000256" key="4">
    <source>
        <dbReference type="ARBA" id="ARBA00022490"/>
    </source>
</evidence>
<dbReference type="PANTHER" id="PTHR44324:SF1">
    <property type="entry name" value="WD REPEAT-CONTAINING PROTEIN 49"/>
    <property type="match status" value="1"/>
</dbReference>
<organism evidence="15 16">
    <name type="scientific">Chelonia mydas</name>
    <name type="common">Green sea-turtle</name>
    <name type="synonym">Chelonia agassizi</name>
    <dbReference type="NCBI Taxonomy" id="8469"/>
    <lineage>
        <taxon>Eukaryota</taxon>
        <taxon>Metazoa</taxon>
        <taxon>Chordata</taxon>
        <taxon>Craniata</taxon>
        <taxon>Vertebrata</taxon>
        <taxon>Euteleostomi</taxon>
        <taxon>Archelosauria</taxon>
        <taxon>Testudinata</taxon>
        <taxon>Testudines</taxon>
        <taxon>Cryptodira</taxon>
        <taxon>Durocryptodira</taxon>
        <taxon>Americhelydia</taxon>
        <taxon>Chelonioidea</taxon>
        <taxon>Cheloniidae</taxon>
        <taxon>Chelonia</taxon>
    </lineage>
</organism>
<evidence type="ECO:0000256" key="8">
    <source>
        <dbReference type="ARBA" id="ARBA00022737"/>
    </source>
</evidence>
<comment type="subcellular location">
    <subcellularLocation>
        <location evidence="1">Cytoplasm</location>
    </subcellularLocation>
    <subcellularLocation>
        <location evidence="2">Secreted</location>
    </subcellularLocation>
</comment>
<dbReference type="Pfam" id="PF00400">
    <property type="entry name" value="WD40"/>
    <property type="match status" value="1"/>
</dbReference>
<gene>
    <name evidence="15" type="ORF">UY3_02950</name>
</gene>
<feature type="region of interest" description="Disordered" evidence="13">
    <location>
        <begin position="1711"/>
        <end position="1730"/>
    </location>
</feature>
<keyword evidence="8" id="KW-0677">Repeat</keyword>
<feature type="repeat" description="WD" evidence="11">
    <location>
        <begin position="476"/>
        <end position="517"/>
    </location>
</feature>
<dbReference type="InterPro" id="IPR042185">
    <property type="entry name" value="Serpin_sf_2"/>
</dbReference>
<feature type="repeat" description="WD" evidence="11">
    <location>
        <begin position="562"/>
        <end position="603"/>
    </location>
</feature>
<name>M7BPL5_CHEMY</name>
<keyword evidence="11" id="KW-0853">WD repeat</keyword>
<evidence type="ECO:0000313" key="15">
    <source>
        <dbReference type="EMBL" id="EMP39841.1"/>
    </source>
</evidence>
<dbReference type="eggNOG" id="ENOG502QZ7B">
    <property type="taxonomic scope" value="Eukaryota"/>
</dbReference>
<dbReference type="FunFam" id="1.10.12.70:FF:000001">
    <property type="entry name" value="Programmed cell death protein 10"/>
    <property type="match status" value="1"/>
</dbReference>
<evidence type="ECO:0000256" key="5">
    <source>
        <dbReference type="ARBA" id="ARBA00022525"/>
    </source>
</evidence>
<dbReference type="PANTHER" id="PTHR44324">
    <property type="entry name" value="WD40 REPEAT DOMAIN 95"/>
    <property type="match status" value="1"/>
</dbReference>
<dbReference type="InterPro" id="IPR051242">
    <property type="entry name" value="WD-EF-hand_domain"/>
</dbReference>
<evidence type="ECO:0000256" key="1">
    <source>
        <dbReference type="ARBA" id="ARBA00004496"/>
    </source>
</evidence>
<dbReference type="Gene3D" id="1.20.120.330">
    <property type="entry name" value="Nucleotidyltransferases domain 2"/>
    <property type="match status" value="1"/>
</dbReference>
<comment type="similarity">
    <text evidence="3 12">Belongs to the serpin family.</text>
</comment>
<evidence type="ECO:0000256" key="3">
    <source>
        <dbReference type="ARBA" id="ARBA00009500"/>
    </source>
</evidence>
<dbReference type="InterPro" id="IPR046409">
    <property type="entry name" value="PDC10_dimerisation_sf"/>
</dbReference>
<dbReference type="Gene3D" id="2.30.39.10">
    <property type="entry name" value="Alpha-1-antitrypsin, domain 1"/>
    <property type="match status" value="1"/>
</dbReference>
<dbReference type="FunFam" id="3.30.497.10:FF:000005">
    <property type="entry name" value="serpin I2 isoform X1"/>
    <property type="match status" value="1"/>
</dbReference>
<dbReference type="SUPFAM" id="SSF50978">
    <property type="entry name" value="WD40 repeat-like"/>
    <property type="match status" value="1"/>
</dbReference>
<feature type="compositionally biased region" description="Basic and acidic residues" evidence="13">
    <location>
        <begin position="916"/>
        <end position="941"/>
    </location>
</feature>
<dbReference type="SUPFAM" id="SSF56574">
    <property type="entry name" value="Serpins"/>
    <property type="match status" value="1"/>
</dbReference>
<evidence type="ECO:0000256" key="13">
    <source>
        <dbReference type="SAM" id="MobiDB-lite"/>
    </source>
</evidence>
<dbReference type="InterPro" id="IPR036322">
    <property type="entry name" value="WD40_repeat_dom_sf"/>
</dbReference>
<evidence type="ECO:0000256" key="11">
    <source>
        <dbReference type="PROSITE-ProRule" id="PRU00221"/>
    </source>
</evidence>
<evidence type="ECO:0000256" key="6">
    <source>
        <dbReference type="ARBA" id="ARBA00022690"/>
    </source>
</evidence>
<dbReference type="Proteomes" id="UP000031443">
    <property type="component" value="Unassembled WGS sequence"/>
</dbReference>